<dbReference type="PRINTS" id="PR00237">
    <property type="entry name" value="GPCRRHODOPSN"/>
</dbReference>
<dbReference type="InterPro" id="IPR050119">
    <property type="entry name" value="CCR1-9-like"/>
</dbReference>
<evidence type="ECO:0000256" key="2">
    <source>
        <dbReference type="ARBA" id="ARBA00022692"/>
    </source>
</evidence>
<dbReference type="PANTHER" id="PTHR10489">
    <property type="entry name" value="CELL ADHESION MOLECULE"/>
    <property type="match status" value="1"/>
</dbReference>
<dbReference type="GO" id="GO:0007204">
    <property type="term" value="P:positive regulation of cytosolic calcium ion concentration"/>
    <property type="evidence" value="ECO:0007669"/>
    <property type="project" value="TreeGrafter"/>
</dbReference>
<dbReference type="EMBL" id="CM015718">
    <property type="protein sequence ID" value="KAF3692128.1"/>
    <property type="molecule type" value="Genomic_DNA"/>
</dbReference>
<dbReference type="PANTHER" id="PTHR10489:SF671">
    <property type="entry name" value="C-X-C CHEMOKINE RECEPTOR TYPE 3"/>
    <property type="match status" value="1"/>
</dbReference>
<reference evidence="10 11" key="1">
    <citation type="submission" date="2019-02" db="EMBL/GenBank/DDBJ databases">
        <title>Opniocepnalus argus genome.</title>
        <authorList>
            <person name="Zhou C."/>
            <person name="Xiao S."/>
        </authorList>
    </citation>
    <scope>NUCLEOTIDE SEQUENCE [LARGE SCALE GENOMIC DNA]</scope>
    <source>
        <strain evidence="10">OARG1902GOOAL</strain>
        <tissue evidence="10">Muscle</tissue>
    </source>
</reference>
<dbReference type="GO" id="GO:0019722">
    <property type="term" value="P:calcium-mediated signaling"/>
    <property type="evidence" value="ECO:0007669"/>
    <property type="project" value="TreeGrafter"/>
</dbReference>
<dbReference type="GO" id="GO:0009897">
    <property type="term" value="C:external side of plasma membrane"/>
    <property type="evidence" value="ECO:0007669"/>
    <property type="project" value="TreeGrafter"/>
</dbReference>
<evidence type="ECO:0000256" key="4">
    <source>
        <dbReference type="ARBA" id="ARBA00023040"/>
    </source>
</evidence>
<evidence type="ECO:0000256" key="3">
    <source>
        <dbReference type="ARBA" id="ARBA00022989"/>
    </source>
</evidence>
<proteinExistence type="predicted"/>
<dbReference type="GO" id="GO:0060326">
    <property type="term" value="P:cell chemotaxis"/>
    <property type="evidence" value="ECO:0007669"/>
    <property type="project" value="TreeGrafter"/>
</dbReference>
<evidence type="ECO:0000313" key="11">
    <source>
        <dbReference type="Proteomes" id="UP000503349"/>
    </source>
</evidence>
<keyword evidence="3 8" id="KW-1133">Transmembrane helix</keyword>
<comment type="subcellular location">
    <subcellularLocation>
        <location evidence="1">Membrane</location>
    </subcellularLocation>
</comment>
<dbReference type="AlphaFoldDB" id="A0A6G1PQ72"/>
<evidence type="ECO:0000256" key="8">
    <source>
        <dbReference type="SAM" id="Phobius"/>
    </source>
</evidence>
<keyword evidence="11" id="KW-1185">Reference proteome</keyword>
<gene>
    <name evidence="10" type="ORF">EXN66_Car007804</name>
</gene>
<evidence type="ECO:0000256" key="5">
    <source>
        <dbReference type="ARBA" id="ARBA00023136"/>
    </source>
</evidence>
<dbReference type="Gene3D" id="1.20.1070.10">
    <property type="entry name" value="Rhodopsin 7-helix transmembrane proteins"/>
    <property type="match status" value="1"/>
</dbReference>
<dbReference type="SUPFAM" id="SSF81321">
    <property type="entry name" value="Family A G protein-coupled receptor-like"/>
    <property type="match status" value="1"/>
</dbReference>
<evidence type="ECO:0000313" key="10">
    <source>
        <dbReference type="EMBL" id="KAF3692128.1"/>
    </source>
</evidence>
<name>A0A6G1PQ72_CHAAH</name>
<feature type="transmembrane region" description="Helical" evidence="8">
    <location>
        <begin position="282"/>
        <end position="306"/>
    </location>
</feature>
<evidence type="ECO:0000256" key="7">
    <source>
        <dbReference type="ARBA" id="ARBA00023224"/>
    </source>
</evidence>
<reference evidence="11" key="2">
    <citation type="submission" date="2019-02" db="EMBL/GenBank/DDBJ databases">
        <title>Opniocepnalus argus Var Kimnra genome.</title>
        <authorList>
            <person name="Zhou C."/>
            <person name="Xiao S."/>
        </authorList>
    </citation>
    <scope>NUCLEOTIDE SEQUENCE [LARGE SCALE GENOMIC DNA]</scope>
</reference>
<dbReference type="InterPro" id="IPR017452">
    <property type="entry name" value="GPCR_Rhodpsn_7TM"/>
</dbReference>
<feature type="transmembrane region" description="Helical" evidence="8">
    <location>
        <begin position="71"/>
        <end position="90"/>
    </location>
</feature>
<feature type="transmembrane region" description="Helical" evidence="8">
    <location>
        <begin position="148"/>
        <end position="166"/>
    </location>
</feature>
<feature type="transmembrane region" description="Helical" evidence="8">
    <location>
        <begin position="236"/>
        <end position="254"/>
    </location>
</feature>
<evidence type="ECO:0000259" key="9">
    <source>
        <dbReference type="PROSITE" id="PS50262"/>
    </source>
</evidence>
<dbReference type="Pfam" id="PF00001">
    <property type="entry name" value="7tm_1"/>
    <property type="match status" value="1"/>
</dbReference>
<keyword evidence="4" id="KW-0297">G-protein coupled receptor</keyword>
<evidence type="ECO:0000256" key="6">
    <source>
        <dbReference type="ARBA" id="ARBA00023170"/>
    </source>
</evidence>
<feature type="transmembrane region" description="Helical" evidence="8">
    <location>
        <begin position="102"/>
        <end position="127"/>
    </location>
</feature>
<dbReference type="GO" id="GO:0016493">
    <property type="term" value="F:C-C chemokine receptor activity"/>
    <property type="evidence" value="ECO:0007669"/>
    <property type="project" value="TreeGrafter"/>
</dbReference>
<dbReference type="Proteomes" id="UP000503349">
    <property type="component" value="Chromosome 7"/>
</dbReference>
<dbReference type="OrthoDB" id="9818824at2759"/>
<organism evidence="10 11">
    <name type="scientific">Channa argus</name>
    <name type="common">Northern snakehead</name>
    <name type="synonym">Ophicephalus argus</name>
    <dbReference type="NCBI Taxonomy" id="215402"/>
    <lineage>
        <taxon>Eukaryota</taxon>
        <taxon>Metazoa</taxon>
        <taxon>Chordata</taxon>
        <taxon>Craniata</taxon>
        <taxon>Vertebrata</taxon>
        <taxon>Euteleostomi</taxon>
        <taxon>Actinopterygii</taxon>
        <taxon>Neopterygii</taxon>
        <taxon>Teleostei</taxon>
        <taxon>Neoteleostei</taxon>
        <taxon>Acanthomorphata</taxon>
        <taxon>Anabantaria</taxon>
        <taxon>Anabantiformes</taxon>
        <taxon>Channoidei</taxon>
        <taxon>Channidae</taxon>
        <taxon>Channa</taxon>
    </lineage>
</organism>
<dbReference type="GO" id="GO:0006955">
    <property type="term" value="P:immune response"/>
    <property type="evidence" value="ECO:0007669"/>
    <property type="project" value="TreeGrafter"/>
</dbReference>
<keyword evidence="6 10" id="KW-0675">Receptor</keyword>
<accession>A0A6G1PQ72</accession>
<feature type="domain" description="G-protein coupled receptors family 1 profile" evidence="9">
    <location>
        <begin position="50"/>
        <end position="301"/>
    </location>
</feature>
<keyword evidence="7" id="KW-0807">Transducer</keyword>
<dbReference type="GO" id="GO:0019957">
    <property type="term" value="F:C-C chemokine binding"/>
    <property type="evidence" value="ECO:0007669"/>
    <property type="project" value="TreeGrafter"/>
</dbReference>
<feature type="transmembrane region" description="Helical" evidence="8">
    <location>
        <begin position="34"/>
        <end position="59"/>
    </location>
</feature>
<protein>
    <submittedName>
        <fullName evidence="10">C-X-C chemokine receptor type 3</fullName>
    </submittedName>
</protein>
<keyword evidence="5 8" id="KW-0472">Membrane</keyword>
<dbReference type="InterPro" id="IPR000276">
    <property type="entry name" value="GPCR_Rhodpsn"/>
</dbReference>
<dbReference type="PROSITE" id="PS50262">
    <property type="entry name" value="G_PROTEIN_RECEP_F1_2"/>
    <property type="match status" value="1"/>
</dbReference>
<keyword evidence="2 8" id="KW-0812">Transmembrane</keyword>
<feature type="transmembrane region" description="Helical" evidence="8">
    <location>
        <begin position="202"/>
        <end position="224"/>
    </location>
</feature>
<sequence>MEVHLDGFLIQNESYDYPDYYYKEEPVPKDVDVVLIPVVYSLVVVVGLLGNALLMAVVVKKWRYSRISDIFVFHLGVADILLLLTLPFWVVQAAHNSGWCFGTVICKICGAVFNINFYCGMFLLLCICLDCYRSIVYSSPLYSQNKPVLAHASCLLIWLMSVLLTLPDWMFLVAMKDSTQTKTLCVHRYVKSERLYSRLVNLIVRLLLPAATLIFCFSHILIWLKRSSKDLWKQKVVMVFLPLVVVFFLCWMPYNISDIIDTYRNHSTEPLYNFSEGSQKTALMVTSALACLHACLRPLLYVCLCGNFRKLVLAKRICNTAEKSLWELGVGEEAMSEHNNTKEEQKEMTIIENQMQTV</sequence>
<evidence type="ECO:0000256" key="1">
    <source>
        <dbReference type="ARBA" id="ARBA00004370"/>
    </source>
</evidence>